<evidence type="ECO:0000256" key="2">
    <source>
        <dbReference type="SAM" id="SignalP"/>
    </source>
</evidence>
<protein>
    <recommendedName>
        <fullName evidence="5">DUF4340 domain-containing protein</fullName>
    </recommendedName>
</protein>
<sequence length="469" mass="53013">MRTKALLLLITAVCICGCITGCGNSDNESKIVTQSSIITNDTTEVEKSGNEENQNNDTTAENESYSETKIADEVLNAEMYTDVFQVGEKVIRLPMTAKELFDMDGVELDEDQLAGISQGQDPTTIIAEPSIYNVTIDGVKTSFYFNVTTEEEKQFLSDCNVMVLCNTENVVFPKGVKAGMPIEEIRRLWGEPDIEEAEKLVYLRDMVTDTYVVPKKTGEDASMSQPYSYFKDGAYSSFGYSYEVSIDPKTKTVSRINFDDEYLIMAAGYTINSLDDFPKPDDNFSFPDKYMYPGSDHSFDIHYELPAYMGDIFNCLAYVYEDNGQKYAIHKNRFINTIVAELDLKEYTDDNLRKYSEEIVKENNPLDQKAPELLTYSVKKDGNRAVIIFRDNTADGIDDKTRGSYSRIQVHCLDENFVDTIFSFVVAPCNGKESISDEELESADSWFFEFAKSVKTTKSDNIPKNNDIN</sequence>
<evidence type="ECO:0008006" key="5">
    <source>
        <dbReference type="Google" id="ProtNLM"/>
    </source>
</evidence>
<dbReference type="Proteomes" id="UP000021369">
    <property type="component" value="Unassembled WGS sequence"/>
</dbReference>
<feature type="chain" id="PRO_5038989717" description="DUF4340 domain-containing protein" evidence="2">
    <location>
        <begin position="22"/>
        <end position="469"/>
    </location>
</feature>
<keyword evidence="2" id="KW-0732">Signal</keyword>
<keyword evidence="4" id="KW-1185">Reference proteome</keyword>
<dbReference type="PATRIC" id="fig|1341156.4.peg.3190"/>
<evidence type="ECO:0000256" key="1">
    <source>
        <dbReference type="SAM" id="MobiDB-lite"/>
    </source>
</evidence>
<dbReference type="OrthoDB" id="9867177at2"/>
<reference evidence="3 4" key="1">
    <citation type="submission" date="2013-06" db="EMBL/GenBank/DDBJ databases">
        <title>Rumen cellulosomics: divergent fiber-degrading strategies revealed by comparative genome-wide analysis of six Ruminococcal strains.</title>
        <authorList>
            <person name="Dassa B."/>
            <person name="Borovok I."/>
            <person name="Lamed R."/>
            <person name="Flint H."/>
            <person name="Yeoman C.J."/>
            <person name="White B."/>
            <person name="Bayer E.A."/>
        </authorList>
    </citation>
    <scope>NUCLEOTIDE SEQUENCE [LARGE SCALE GENOMIC DNA]</scope>
    <source>
        <strain evidence="3 4">SY3</strain>
    </source>
</reference>
<name>A0A011VVP7_RUMAL</name>
<evidence type="ECO:0000313" key="4">
    <source>
        <dbReference type="Proteomes" id="UP000021369"/>
    </source>
</evidence>
<dbReference type="EMBL" id="JEOB01000004">
    <property type="protein sequence ID" value="EXM38663.1"/>
    <property type="molecule type" value="Genomic_DNA"/>
</dbReference>
<accession>A0A011VVP7</accession>
<feature type="region of interest" description="Disordered" evidence="1">
    <location>
        <begin position="42"/>
        <end position="67"/>
    </location>
</feature>
<dbReference type="RefSeq" id="WP_037290418.1">
    <property type="nucleotide sequence ID" value="NZ_JEOB01000004.1"/>
</dbReference>
<evidence type="ECO:0000313" key="3">
    <source>
        <dbReference type="EMBL" id="EXM38663.1"/>
    </source>
</evidence>
<proteinExistence type="predicted"/>
<dbReference type="AlphaFoldDB" id="A0A011VVP7"/>
<gene>
    <name evidence="3" type="ORF">RASY3_17950</name>
</gene>
<feature type="signal peptide" evidence="2">
    <location>
        <begin position="1"/>
        <end position="21"/>
    </location>
</feature>
<organism evidence="3 4">
    <name type="scientific">Ruminococcus albus SY3</name>
    <dbReference type="NCBI Taxonomy" id="1341156"/>
    <lineage>
        <taxon>Bacteria</taxon>
        <taxon>Bacillati</taxon>
        <taxon>Bacillota</taxon>
        <taxon>Clostridia</taxon>
        <taxon>Eubacteriales</taxon>
        <taxon>Oscillospiraceae</taxon>
        <taxon>Ruminococcus</taxon>
    </lineage>
</organism>
<comment type="caution">
    <text evidence="3">The sequence shown here is derived from an EMBL/GenBank/DDBJ whole genome shotgun (WGS) entry which is preliminary data.</text>
</comment>
<feature type="compositionally biased region" description="Polar residues" evidence="1">
    <location>
        <begin position="51"/>
        <end position="67"/>
    </location>
</feature>